<protein>
    <recommendedName>
        <fullName evidence="2">M23ase beta-sheet core domain-containing protein</fullName>
    </recommendedName>
</protein>
<evidence type="ECO:0000256" key="1">
    <source>
        <dbReference type="ARBA" id="ARBA00022729"/>
    </source>
</evidence>
<gene>
    <name evidence="3" type="ORF">A2989_00945</name>
</gene>
<comment type="caution">
    <text evidence="3">The sequence shown here is derived from an EMBL/GenBank/DDBJ whole genome shotgun (WGS) entry which is preliminary data.</text>
</comment>
<feature type="domain" description="M23ase beta-sheet core" evidence="2">
    <location>
        <begin position="123"/>
        <end position="217"/>
    </location>
</feature>
<sequence length="224" mass="24288">MKWNDRLIAWAQKTINQLGSPLLLKELAWRGVVFVVKCGRSNPISFAIRPVLSHPKGKTILGMAIAMMVLATSIWGPIPTAADAGGRWELPVIPEGKISPVTVESVVLPVENFRISQGYGWLHSGVDMAAKKGEAVKSVMAGQIIAVKRERWGYGQHVIVGHKNGYESLYAHLSKISVAEGDRVTTDSVLGEVGSTGRSTGPHLHLEIRQEGKLVNPKTVLGMK</sequence>
<dbReference type="CDD" id="cd12797">
    <property type="entry name" value="M23_peptidase"/>
    <property type="match status" value="1"/>
</dbReference>
<reference evidence="3 4" key="1">
    <citation type="journal article" date="2016" name="Nat. Commun.">
        <title>Thousands of microbial genomes shed light on interconnected biogeochemical processes in an aquifer system.</title>
        <authorList>
            <person name="Anantharaman K."/>
            <person name="Brown C.T."/>
            <person name="Hug L.A."/>
            <person name="Sharon I."/>
            <person name="Castelle C.J."/>
            <person name="Probst A.J."/>
            <person name="Thomas B.C."/>
            <person name="Singh A."/>
            <person name="Wilkins M.J."/>
            <person name="Karaoz U."/>
            <person name="Brodie E.L."/>
            <person name="Williams K.H."/>
            <person name="Hubbard S.S."/>
            <person name="Banfield J.F."/>
        </authorList>
    </citation>
    <scope>NUCLEOTIDE SEQUENCE [LARGE SCALE GENOMIC DNA]</scope>
</reference>
<dbReference type="Proteomes" id="UP000177080">
    <property type="component" value="Unassembled WGS sequence"/>
</dbReference>
<dbReference type="STRING" id="1797259.A2989_00945"/>
<dbReference type="InterPro" id="IPR011055">
    <property type="entry name" value="Dup_hybrid_motif"/>
</dbReference>
<proteinExistence type="predicted"/>
<name>A0A1F4ZAX3_9BACT</name>
<evidence type="ECO:0000313" key="3">
    <source>
        <dbReference type="EMBL" id="OGD03382.1"/>
    </source>
</evidence>
<evidence type="ECO:0000259" key="2">
    <source>
        <dbReference type="Pfam" id="PF01551"/>
    </source>
</evidence>
<organism evidence="3 4">
    <name type="scientific">Candidatus Amesbacteria bacterium RIFCSPLOWO2_01_FULL_48_25</name>
    <dbReference type="NCBI Taxonomy" id="1797259"/>
    <lineage>
        <taxon>Bacteria</taxon>
        <taxon>Candidatus Amesiibacteriota</taxon>
    </lineage>
</organism>
<evidence type="ECO:0000313" key="4">
    <source>
        <dbReference type="Proteomes" id="UP000177080"/>
    </source>
</evidence>
<accession>A0A1F4ZAX3</accession>
<dbReference type="AlphaFoldDB" id="A0A1F4ZAX3"/>
<dbReference type="EMBL" id="MEXN01000007">
    <property type="protein sequence ID" value="OGD03382.1"/>
    <property type="molecule type" value="Genomic_DNA"/>
</dbReference>
<dbReference type="InterPro" id="IPR050570">
    <property type="entry name" value="Cell_wall_metabolism_enzyme"/>
</dbReference>
<keyword evidence="1" id="KW-0732">Signal</keyword>
<dbReference type="PANTHER" id="PTHR21666:SF289">
    <property type="entry name" value="L-ALA--D-GLU ENDOPEPTIDASE"/>
    <property type="match status" value="1"/>
</dbReference>
<dbReference type="Gene3D" id="2.70.70.10">
    <property type="entry name" value="Glucose Permease (Domain IIA)"/>
    <property type="match status" value="1"/>
</dbReference>
<dbReference type="GO" id="GO:0004222">
    <property type="term" value="F:metalloendopeptidase activity"/>
    <property type="evidence" value="ECO:0007669"/>
    <property type="project" value="TreeGrafter"/>
</dbReference>
<dbReference type="InterPro" id="IPR016047">
    <property type="entry name" value="M23ase_b-sheet_dom"/>
</dbReference>
<dbReference type="SUPFAM" id="SSF51261">
    <property type="entry name" value="Duplicated hybrid motif"/>
    <property type="match status" value="1"/>
</dbReference>
<dbReference type="Pfam" id="PF01551">
    <property type="entry name" value="Peptidase_M23"/>
    <property type="match status" value="1"/>
</dbReference>
<dbReference type="PANTHER" id="PTHR21666">
    <property type="entry name" value="PEPTIDASE-RELATED"/>
    <property type="match status" value="1"/>
</dbReference>